<sequence length="78" mass="9157">MVKLDLHGVKHDKIHDTVEDFILCHDPPLEIITGNSGKMKQLVIEKLSEYDFQYRYKDWMNLGSLIIYETDDCQRSEG</sequence>
<organism evidence="1">
    <name type="scientific">marine metagenome</name>
    <dbReference type="NCBI Taxonomy" id="408172"/>
    <lineage>
        <taxon>unclassified sequences</taxon>
        <taxon>metagenomes</taxon>
        <taxon>ecological metagenomes</taxon>
    </lineage>
</organism>
<dbReference type="AlphaFoldDB" id="A0A382IIR3"/>
<evidence type="ECO:0000313" key="1">
    <source>
        <dbReference type="EMBL" id="SVB99570.1"/>
    </source>
</evidence>
<protein>
    <recommendedName>
        <fullName evidence="2">Smr domain-containing protein</fullName>
    </recommendedName>
</protein>
<reference evidence="1" key="1">
    <citation type="submission" date="2018-05" db="EMBL/GenBank/DDBJ databases">
        <authorList>
            <person name="Lanie J.A."/>
            <person name="Ng W.-L."/>
            <person name="Kazmierczak K.M."/>
            <person name="Andrzejewski T.M."/>
            <person name="Davidsen T.M."/>
            <person name="Wayne K.J."/>
            <person name="Tettelin H."/>
            <person name="Glass J.I."/>
            <person name="Rusch D."/>
            <person name="Podicherti R."/>
            <person name="Tsui H.-C.T."/>
            <person name="Winkler M.E."/>
        </authorList>
    </citation>
    <scope>NUCLEOTIDE SEQUENCE</scope>
</reference>
<dbReference type="SUPFAM" id="SSF160443">
    <property type="entry name" value="SMR domain-like"/>
    <property type="match status" value="1"/>
</dbReference>
<dbReference type="InterPro" id="IPR036063">
    <property type="entry name" value="Smr_dom_sf"/>
</dbReference>
<dbReference type="EMBL" id="UINC01067676">
    <property type="protein sequence ID" value="SVB99570.1"/>
    <property type="molecule type" value="Genomic_DNA"/>
</dbReference>
<gene>
    <name evidence="1" type="ORF">METZ01_LOCUS252424</name>
</gene>
<accession>A0A382IIR3</accession>
<name>A0A382IIR3_9ZZZZ</name>
<evidence type="ECO:0008006" key="2">
    <source>
        <dbReference type="Google" id="ProtNLM"/>
    </source>
</evidence>
<proteinExistence type="predicted"/>